<sequence length="175" mass="19353">LLGDRGSMKLKSMGCLLYWVSYLDTLDQDIILGKLETWVGLSWSTPIHHTSTEVILVFVVSILAPEHDVSCVVPFESISGPSLFNLYLSSLGQIINEHNVCYNNDAYDVVKFIPVTESWMCGKFLNSDKIEILVLGAACVLSTIIDLCGCCWRLLCVWSGAIASSLHAYSQQSFP</sequence>
<reference evidence="1 2" key="1">
    <citation type="submission" date="2018-03" db="EMBL/GenBank/DDBJ databases">
        <title>Finding Nemo's genes: A chromosome-scale reference assembly of the genome of the orange clownfish Amphiprion percula.</title>
        <authorList>
            <person name="Lehmann R."/>
        </authorList>
    </citation>
    <scope>NUCLEOTIDE SEQUENCE</scope>
</reference>
<dbReference type="GeneTree" id="ENSGT00940000181575"/>
<dbReference type="OMA" id="CYNNDAY"/>
<evidence type="ECO:0000313" key="2">
    <source>
        <dbReference type="Proteomes" id="UP000265080"/>
    </source>
</evidence>
<accession>A0A3P8RN93</accession>
<dbReference type="STRING" id="161767.ENSAPEP00000000754"/>
<organism evidence="1 2">
    <name type="scientific">Amphiprion percula</name>
    <name type="common">Orange clownfish</name>
    <name type="synonym">Lutjanus percula</name>
    <dbReference type="NCBI Taxonomy" id="161767"/>
    <lineage>
        <taxon>Eukaryota</taxon>
        <taxon>Metazoa</taxon>
        <taxon>Chordata</taxon>
        <taxon>Craniata</taxon>
        <taxon>Vertebrata</taxon>
        <taxon>Euteleostomi</taxon>
        <taxon>Actinopterygii</taxon>
        <taxon>Neopterygii</taxon>
        <taxon>Teleostei</taxon>
        <taxon>Neoteleostei</taxon>
        <taxon>Acanthomorphata</taxon>
        <taxon>Ovalentaria</taxon>
        <taxon>Pomacentridae</taxon>
        <taxon>Amphiprion</taxon>
    </lineage>
</organism>
<reference evidence="1" key="3">
    <citation type="submission" date="2025-09" db="UniProtKB">
        <authorList>
            <consortium name="Ensembl"/>
        </authorList>
    </citation>
    <scope>IDENTIFICATION</scope>
</reference>
<name>A0A3P8RN93_AMPPE</name>
<dbReference type="Ensembl" id="ENSAPET00000000773.1">
    <property type="protein sequence ID" value="ENSAPEP00000000754.1"/>
    <property type="gene ID" value="ENSAPEG00000000572.1"/>
</dbReference>
<proteinExistence type="predicted"/>
<evidence type="ECO:0000313" key="1">
    <source>
        <dbReference type="Ensembl" id="ENSAPEP00000000754.1"/>
    </source>
</evidence>
<dbReference type="AlphaFoldDB" id="A0A3P8RN93"/>
<dbReference type="Proteomes" id="UP000265080">
    <property type="component" value="Chromosome 18"/>
</dbReference>
<keyword evidence="2" id="KW-1185">Reference proteome</keyword>
<reference evidence="1" key="2">
    <citation type="submission" date="2025-08" db="UniProtKB">
        <authorList>
            <consortium name="Ensembl"/>
        </authorList>
    </citation>
    <scope>IDENTIFICATION</scope>
</reference>
<protein>
    <submittedName>
        <fullName evidence="1">Uncharacterized protein</fullName>
    </submittedName>
</protein>